<proteinExistence type="predicted"/>
<evidence type="ECO:0000256" key="1">
    <source>
        <dbReference type="SAM" id="MobiDB-lite"/>
    </source>
</evidence>
<feature type="region of interest" description="Disordered" evidence="1">
    <location>
        <begin position="401"/>
        <end position="426"/>
    </location>
</feature>
<reference evidence="2" key="1">
    <citation type="submission" date="2020-05" db="EMBL/GenBank/DDBJ databases">
        <title>Phylogenomic resolution of chytrid fungi.</title>
        <authorList>
            <person name="Stajich J.E."/>
            <person name="Amses K."/>
            <person name="Simmons R."/>
            <person name="Seto K."/>
            <person name="Myers J."/>
            <person name="Bonds A."/>
            <person name="Quandt C.A."/>
            <person name="Barry K."/>
            <person name="Liu P."/>
            <person name="Grigoriev I."/>
            <person name="Longcore J.E."/>
            <person name="James T.Y."/>
        </authorList>
    </citation>
    <scope>NUCLEOTIDE SEQUENCE</scope>
    <source>
        <strain evidence="2">JEL0476</strain>
    </source>
</reference>
<dbReference type="Proteomes" id="UP001211065">
    <property type="component" value="Unassembled WGS sequence"/>
</dbReference>
<organism evidence="2 3">
    <name type="scientific">Clydaea vesicula</name>
    <dbReference type="NCBI Taxonomy" id="447962"/>
    <lineage>
        <taxon>Eukaryota</taxon>
        <taxon>Fungi</taxon>
        <taxon>Fungi incertae sedis</taxon>
        <taxon>Chytridiomycota</taxon>
        <taxon>Chytridiomycota incertae sedis</taxon>
        <taxon>Chytridiomycetes</taxon>
        <taxon>Lobulomycetales</taxon>
        <taxon>Lobulomycetaceae</taxon>
        <taxon>Clydaea</taxon>
    </lineage>
</organism>
<evidence type="ECO:0000313" key="2">
    <source>
        <dbReference type="EMBL" id="KAJ3219572.1"/>
    </source>
</evidence>
<gene>
    <name evidence="2" type="ORF">HK099_004649</name>
</gene>
<keyword evidence="3" id="KW-1185">Reference proteome</keyword>
<name>A0AAD5U242_9FUNG</name>
<sequence>MAETSCTSSDVRNCSSLTSDVVAIDRATYSALNLSITTPVPSCSPGSEGDERLFWQVETATNYNTALLKTNLALNILRDFWENTKANSLQTVGVDFINFYRFICSEILSYNDSDCESNSVVHNLPLDPINDEEVKELAEELVKDENVMNSFLADVRDWDAFRLLMKRHSAALCVVPIEDENVLEKHSSSQIRANTESDYELVVPVIPEAENAPFNNNMKLKEKKNLQSDVKNKRLLRVLNNSNAESTLQSKLIALEKVNLEKEKQWMQEKMELIKQFEISKTTLTFTTTSSKHSDLKSIASNQVQVKSILKKPSSDLNTILIKKNIQWDNAVLTAEAEKERSRLESAILGFYRNSGLNNASKIAFTADNSVNYEDDVGDVSGLEMLRSRHTEPRLKKIAIPGVSSSKEDRSREESKQREIGHRRNIEGLSRKASSLPEEFFKISNEVFYQTKELDVKPKIGLIKVTDESAVVNVLSTDKEKNDDNIYNSLTSEKHRNDSEGKEELVRNEDINSNKEFFEIGSSDTNHSCLPNLCGESETVVKNTEEGMLTIEANHIKEIEVSVKLESVASDIKDTINTDLDEFNNSICVTQLTKSSVNTENDIDNLLGQSQFNDFIDDSDITSSEMLKIPLQEKVEKLKMQKKWKENFLKFIKRNNKSESFSTDTSVQIAKNDFRTLSSSNTLLTDAGIDESELFSNASTLNRTDTCEDYLKRTDTCEEIPKKAKKRFSAFSLSNFDFSNISIGTSKGEVSSPNLQSRKKNKNAKKQFGFALF</sequence>
<comment type="caution">
    <text evidence="2">The sequence shown here is derived from an EMBL/GenBank/DDBJ whole genome shotgun (WGS) entry which is preliminary data.</text>
</comment>
<accession>A0AAD5U242</accession>
<dbReference type="EMBL" id="JADGJW010000335">
    <property type="protein sequence ID" value="KAJ3219572.1"/>
    <property type="molecule type" value="Genomic_DNA"/>
</dbReference>
<feature type="compositionally biased region" description="Basic and acidic residues" evidence="1">
    <location>
        <begin position="406"/>
        <end position="426"/>
    </location>
</feature>
<protein>
    <submittedName>
        <fullName evidence="2">Uncharacterized protein</fullName>
    </submittedName>
</protein>
<evidence type="ECO:0000313" key="3">
    <source>
        <dbReference type="Proteomes" id="UP001211065"/>
    </source>
</evidence>
<dbReference type="AlphaFoldDB" id="A0AAD5U242"/>